<dbReference type="PANTHER" id="PTHR21738">
    <property type="entry name" value="RIBOSOMAL RNA PROCESSING PROTEIN 36 HOMOLOG"/>
    <property type="match status" value="1"/>
</dbReference>
<name>A0A3P6U7Z1_LITSI</name>
<comment type="subunit">
    <text evidence="6">Associates with 90S and pre-40S pre-ribosomal particles.</text>
</comment>
<evidence type="ECO:0000256" key="5">
    <source>
        <dbReference type="ARBA" id="ARBA00023242"/>
    </source>
</evidence>
<gene>
    <name evidence="9" type="ORF">NLS_LOCUS8192</name>
</gene>
<evidence type="ECO:0000256" key="4">
    <source>
        <dbReference type="ARBA" id="ARBA00022552"/>
    </source>
</evidence>
<reference evidence="9 10" key="1">
    <citation type="submission" date="2018-08" db="EMBL/GenBank/DDBJ databases">
        <authorList>
            <person name="Laetsch R D."/>
            <person name="Stevens L."/>
            <person name="Kumar S."/>
            <person name="Blaxter L. M."/>
        </authorList>
    </citation>
    <scope>NUCLEOTIDE SEQUENCE [LARGE SCALE GENOMIC DNA]</scope>
</reference>
<keyword evidence="10" id="KW-1185">Reference proteome</keyword>
<keyword evidence="7" id="KW-0175">Coiled coil</keyword>
<evidence type="ECO:0000256" key="2">
    <source>
        <dbReference type="ARBA" id="ARBA00009418"/>
    </source>
</evidence>
<proteinExistence type="inferred from homology"/>
<evidence type="ECO:0000256" key="6">
    <source>
        <dbReference type="RuleBase" id="RU368027"/>
    </source>
</evidence>
<keyword evidence="3 6" id="KW-0690">Ribosome biogenesis</keyword>
<dbReference type="OrthoDB" id="448446at2759"/>
<evidence type="ECO:0000256" key="7">
    <source>
        <dbReference type="SAM" id="Coils"/>
    </source>
</evidence>
<accession>A0A3P6U7Z1</accession>
<sequence length="433" mass="50583">MDEEILGLRRTFPKKTAMNNNSEPKKGRWKRGYQKYARSVFNESDNGNGSNDEVEVQLKHQSKNEKTAKAKKQAVYVNKTSTRQYDESLTTEKCDHSTNVSAEGDGCVACISDDNQTNGGRRIIDGNRSDDRKKRLLGISNKEKSNISLNNAQKSGMLMKDKKMAFTSGRTEDPDKYCSAGEKVEVARPKNFTIPVQEHEEENFDNIEFREEIAKIPLGKAKQLRERLGKLFDKAFFADDTSSNSNKKSAQRILVRENPKRPREVSSKIPVSKFRNVFENEKLQRPVFDPRFDNRCGEFNNYIYQNNYSFLDEVRQREKKILMRELKNTAEEGDVNRNRLKEALRKIKNQEKTQADMNLRREIIREIRRENNERMNQGLPPIFKTRAQIRELIWRKKYDELKRGKKLEKYLRRKTKKQDKQCGINGSVIHQVS</sequence>
<dbReference type="Pfam" id="PF06102">
    <property type="entry name" value="RRP36"/>
    <property type="match status" value="1"/>
</dbReference>
<evidence type="ECO:0000256" key="3">
    <source>
        <dbReference type="ARBA" id="ARBA00022517"/>
    </source>
</evidence>
<evidence type="ECO:0000256" key="1">
    <source>
        <dbReference type="ARBA" id="ARBA00004604"/>
    </source>
</evidence>
<keyword evidence="4 6" id="KW-0698">rRNA processing</keyword>
<feature type="region of interest" description="Disordered" evidence="8">
    <location>
        <begin position="241"/>
        <end position="264"/>
    </location>
</feature>
<dbReference type="AlphaFoldDB" id="A0A3P6U7Z1"/>
<dbReference type="OMA" id="PRFDNRC"/>
<comment type="similarity">
    <text evidence="2 6">Belongs to the RRP36 family.</text>
</comment>
<feature type="region of interest" description="Disordered" evidence="8">
    <location>
        <begin position="1"/>
        <end position="34"/>
    </location>
</feature>
<dbReference type="EMBL" id="UYRX01000981">
    <property type="protein sequence ID" value="VDK87510.1"/>
    <property type="molecule type" value="Genomic_DNA"/>
</dbReference>
<feature type="coiled-coil region" evidence="7">
    <location>
        <begin position="323"/>
        <end position="360"/>
    </location>
</feature>
<evidence type="ECO:0000313" key="10">
    <source>
        <dbReference type="Proteomes" id="UP000277928"/>
    </source>
</evidence>
<dbReference type="Proteomes" id="UP000277928">
    <property type="component" value="Unassembled WGS sequence"/>
</dbReference>
<keyword evidence="6" id="KW-0687">Ribonucleoprotein</keyword>
<evidence type="ECO:0000313" key="9">
    <source>
        <dbReference type="EMBL" id="VDK87510.1"/>
    </source>
</evidence>
<dbReference type="GO" id="GO:0000462">
    <property type="term" value="P:maturation of SSU-rRNA from tricistronic rRNA transcript (SSU-rRNA, 5.8S rRNA, LSU-rRNA)"/>
    <property type="evidence" value="ECO:0007669"/>
    <property type="project" value="TreeGrafter"/>
</dbReference>
<dbReference type="GO" id="GO:0030686">
    <property type="term" value="C:90S preribosome"/>
    <property type="evidence" value="ECO:0007669"/>
    <property type="project" value="TreeGrafter"/>
</dbReference>
<evidence type="ECO:0000256" key="8">
    <source>
        <dbReference type="SAM" id="MobiDB-lite"/>
    </source>
</evidence>
<dbReference type="GO" id="GO:0005730">
    <property type="term" value="C:nucleolus"/>
    <property type="evidence" value="ECO:0007669"/>
    <property type="project" value="UniProtKB-SubCell"/>
</dbReference>
<organism evidence="9 10">
    <name type="scientific">Litomosoides sigmodontis</name>
    <name type="common">Filarial nematode worm</name>
    <dbReference type="NCBI Taxonomy" id="42156"/>
    <lineage>
        <taxon>Eukaryota</taxon>
        <taxon>Metazoa</taxon>
        <taxon>Ecdysozoa</taxon>
        <taxon>Nematoda</taxon>
        <taxon>Chromadorea</taxon>
        <taxon>Rhabditida</taxon>
        <taxon>Spirurina</taxon>
        <taxon>Spiruromorpha</taxon>
        <taxon>Filarioidea</taxon>
        <taxon>Onchocercidae</taxon>
        <taxon>Litomosoides</taxon>
    </lineage>
</organism>
<feature type="compositionally biased region" description="Basic and acidic residues" evidence="8">
    <location>
        <begin position="254"/>
        <end position="264"/>
    </location>
</feature>
<comment type="function">
    <text evidence="6">Component of the 90S pre-ribosome involved in the maturation of rRNAs. Required for early cleavages of the pre-RNAs in the 40S ribosomal subunit maturation pathway.</text>
</comment>
<dbReference type="InterPro" id="IPR009292">
    <property type="entry name" value="RRP36"/>
</dbReference>
<dbReference type="STRING" id="42156.A0A3P6U7Z1"/>
<protein>
    <recommendedName>
        <fullName evidence="6">rRNA biogenesis protein RRP36</fullName>
    </recommendedName>
</protein>
<dbReference type="PANTHER" id="PTHR21738:SF0">
    <property type="entry name" value="RIBOSOMAL RNA PROCESSING PROTEIN 36 HOMOLOG"/>
    <property type="match status" value="1"/>
</dbReference>
<keyword evidence="5 6" id="KW-0539">Nucleus</keyword>
<comment type="subcellular location">
    <subcellularLocation>
        <location evidence="1 6">Nucleus</location>
        <location evidence="1 6">Nucleolus</location>
    </subcellularLocation>
</comment>